<protein>
    <submittedName>
        <fullName evidence="2">Phage holin family protein</fullName>
    </submittedName>
</protein>
<evidence type="ECO:0000313" key="2">
    <source>
        <dbReference type="EMBL" id="MBD2802898.1"/>
    </source>
</evidence>
<reference evidence="2" key="2">
    <citation type="journal article" date="2024" name="Toxins">
        <title>Genome Sequence Analysis of Native Xenorhabdus Strains Isolated from Entomopathogenic Nematodes in Argentina.</title>
        <authorList>
            <person name="Palma L."/>
            <person name="Frizzo L."/>
            <person name="Kaiser S."/>
            <person name="Berry C."/>
            <person name="Caballero P."/>
            <person name="Bode H.B."/>
            <person name="Del Valle E.E."/>
        </authorList>
    </citation>
    <scope>NUCLEOTIDE SEQUENCE</scope>
    <source>
        <strain evidence="2">M</strain>
    </source>
</reference>
<reference evidence="2" key="1">
    <citation type="submission" date="2020-09" db="EMBL/GenBank/DDBJ databases">
        <authorList>
            <person name="Palma L."/>
            <person name="Caballero P."/>
            <person name="Berry C."/>
            <person name="Del Valle E."/>
        </authorList>
    </citation>
    <scope>NUCLEOTIDE SEQUENCE</scope>
    <source>
        <strain evidence="2">M</strain>
    </source>
</reference>
<keyword evidence="1" id="KW-1133">Transmembrane helix</keyword>
<proteinExistence type="predicted"/>
<dbReference type="Pfam" id="PF07332">
    <property type="entry name" value="Phage_holin_3_6"/>
    <property type="match status" value="1"/>
</dbReference>
<dbReference type="Proteomes" id="UP001193920">
    <property type="component" value="Unassembled WGS sequence"/>
</dbReference>
<gene>
    <name evidence="2" type="ORF">ID854_21225</name>
</gene>
<keyword evidence="1" id="KW-0472">Membrane</keyword>
<feature type="transmembrane region" description="Helical" evidence="1">
    <location>
        <begin position="82"/>
        <end position="104"/>
    </location>
</feature>
<dbReference type="EMBL" id="JACXBF010000542">
    <property type="protein sequence ID" value="MBD2802898.1"/>
    <property type="molecule type" value="Genomic_DNA"/>
</dbReference>
<dbReference type="AlphaFoldDB" id="A0AAW3YXK6"/>
<dbReference type="RefSeq" id="WP_038236640.1">
    <property type="nucleotide sequence ID" value="NZ_CAWNPE010000001.1"/>
</dbReference>
<feature type="transmembrane region" description="Helical" evidence="1">
    <location>
        <begin position="50"/>
        <end position="76"/>
    </location>
</feature>
<comment type="caution">
    <text evidence="2">The sequence shown here is derived from an EMBL/GenBank/DDBJ whole genome shotgun (WGS) entry which is preliminary data.</text>
</comment>
<sequence>MTQSPHSQGLGKGLFGILRKMAATLVRMVETRIQLAAVELEEGAATLIQLLLMVGFTLLFAGLGLICLLVLLFWVIDPLHRVLAMIVATGILLFLAVLTAIMTLRKTRKLTFLNATREQLNIDYKTLKDSDHE</sequence>
<dbReference type="InterPro" id="IPR009937">
    <property type="entry name" value="Phage_holin_3_6"/>
</dbReference>
<evidence type="ECO:0000256" key="1">
    <source>
        <dbReference type="SAM" id="Phobius"/>
    </source>
</evidence>
<dbReference type="GeneID" id="97126176"/>
<name>A0AAW3YXK6_9GAMM</name>
<keyword evidence="1" id="KW-0812">Transmembrane</keyword>
<accession>A0AAW3YXK6</accession>
<organism evidence="2">
    <name type="scientific">Xenorhabdus szentirmaii</name>
    <dbReference type="NCBI Taxonomy" id="290112"/>
    <lineage>
        <taxon>Bacteria</taxon>
        <taxon>Pseudomonadati</taxon>
        <taxon>Pseudomonadota</taxon>
        <taxon>Gammaproteobacteria</taxon>
        <taxon>Enterobacterales</taxon>
        <taxon>Morganellaceae</taxon>
        <taxon>Xenorhabdus</taxon>
    </lineage>
</organism>